<dbReference type="InterPro" id="IPR004705">
    <property type="entry name" value="Cation/H_exchanger_CPA1_bac"/>
</dbReference>
<dbReference type="InterPro" id="IPR018422">
    <property type="entry name" value="Cation/H_exchanger_CPA1"/>
</dbReference>
<comment type="caution">
    <text evidence="12">The sequence shown here is derived from an EMBL/GenBank/DDBJ whole genome shotgun (WGS) entry which is preliminary data.</text>
</comment>
<feature type="transmembrane region" description="Helical" evidence="10">
    <location>
        <begin position="154"/>
        <end position="175"/>
    </location>
</feature>
<dbReference type="EMBL" id="BMVP01000002">
    <property type="protein sequence ID" value="GHB47814.1"/>
    <property type="molecule type" value="Genomic_DNA"/>
</dbReference>
<keyword evidence="4 10" id="KW-0812">Transmembrane</keyword>
<evidence type="ECO:0000256" key="4">
    <source>
        <dbReference type="ARBA" id="ARBA00022692"/>
    </source>
</evidence>
<feature type="transmembrane region" description="Helical" evidence="10">
    <location>
        <begin position="181"/>
        <end position="202"/>
    </location>
</feature>
<evidence type="ECO:0000256" key="2">
    <source>
        <dbReference type="ARBA" id="ARBA00022448"/>
    </source>
</evidence>
<evidence type="ECO:0000313" key="12">
    <source>
        <dbReference type="EMBL" id="GHB47814.1"/>
    </source>
</evidence>
<keyword evidence="6 10" id="KW-0915">Sodium</keyword>
<feature type="transmembrane region" description="Helical" evidence="10">
    <location>
        <begin position="262"/>
        <end position="287"/>
    </location>
</feature>
<feature type="domain" description="Cation/H+ exchanger transmembrane" evidence="11">
    <location>
        <begin position="14"/>
        <end position="396"/>
    </location>
</feature>
<dbReference type="Pfam" id="PF00999">
    <property type="entry name" value="Na_H_Exchanger"/>
    <property type="match status" value="1"/>
</dbReference>
<comment type="caution">
    <text evidence="10">Lacks conserved residue(s) required for the propagation of feature annotation.</text>
</comment>
<dbReference type="RefSeq" id="WP_190183365.1">
    <property type="nucleotide sequence ID" value="NZ_BMVP01000002.1"/>
</dbReference>
<feature type="transmembrane region" description="Helical" evidence="10">
    <location>
        <begin position="371"/>
        <end position="392"/>
    </location>
</feature>
<keyword evidence="7 10" id="KW-0406">Ion transport</keyword>
<dbReference type="InterPro" id="IPR006153">
    <property type="entry name" value="Cation/H_exchanger_TM"/>
</dbReference>
<evidence type="ECO:0000256" key="6">
    <source>
        <dbReference type="ARBA" id="ARBA00023053"/>
    </source>
</evidence>
<evidence type="ECO:0000259" key="11">
    <source>
        <dbReference type="Pfam" id="PF00999"/>
    </source>
</evidence>
<evidence type="ECO:0000256" key="7">
    <source>
        <dbReference type="ARBA" id="ARBA00023065"/>
    </source>
</evidence>
<feature type="transmembrane region" description="Helical" evidence="10">
    <location>
        <begin position="344"/>
        <end position="365"/>
    </location>
</feature>
<dbReference type="Proteomes" id="UP000642673">
    <property type="component" value="Unassembled WGS sequence"/>
</dbReference>
<comment type="subcellular location">
    <subcellularLocation>
        <location evidence="1 10">Cell membrane</location>
        <topology evidence="1 10">Multi-pass membrane protein</topology>
    </subcellularLocation>
</comment>
<keyword evidence="8 10" id="KW-0472">Membrane</keyword>
<keyword evidence="10" id="KW-0050">Antiport</keyword>
<feature type="transmembrane region" description="Helical" evidence="10">
    <location>
        <begin position="53"/>
        <end position="75"/>
    </location>
</feature>
<reference evidence="13" key="1">
    <citation type="journal article" date="2019" name="Int. J. Syst. Evol. Microbiol.">
        <title>The Global Catalogue of Microorganisms (GCM) 10K type strain sequencing project: providing services to taxonomists for standard genome sequencing and annotation.</title>
        <authorList>
            <consortium name="The Broad Institute Genomics Platform"/>
            <consortium name="The Broad Institute Genome Sequencing Center for Infectious Disease"/>
            <person name="Wu L."/>
            <person name="Ma J."/>
        </authorList>
    </citation>
    <scope>NUCLEOTIDE SEQUENCE [LARGE SCALE GENOMIC DNA]</scope>
    <source>
        <strain evidence="13">JCM 4738</strain>
    </source>
</reference>
<keyword evidence="3 10" id="KW-1003">Cell membrane</keyword>
<keyword evidence="5 10" id="KW-1133">Transmembrane helix</keyword>
<dbReference type="NCBIfam" id="TIGR00831">
    <property type="entry name" value="a_cpa1"/>
    <property type="match status" value="1"/>
</dbReference>
<comment type="function">
    <text evidence="10">Na(+)/H(+) antiporter that extrudes sodium in exchange for external protons.</text>
</comment>
<proteinExistence type="inferred from homology"/>
<accession>A0ABQ3EN55</accession>
<dbReference type="PANTHER" id="PTHR10110">
    <property type="entry name" value="SODIUM/HYDROGEN EXCHANGER"/>
    <property type="match status" value="1"/>
</dbReference>
<keyword evidence="13" id="KW-1185">Reference proteome</keyword>
<name>A0ABQ3EN55_9ACTN</name>
<evidence type="ECO:0000313" key="13">
    <source>
        <dbReference type="Proteomes" id="UP000642673"/>
    </source>
</evidence>
<evidence type="ECO:0000256" key="5">
    <source>
        <dbReference type="ARBA" id="ARBA00022989"/>
    </source>
</evidence>
<evidence type="ECO:0000256" key="10">
    <source>
        <dbReference type="RuleBase" id="RU366002"/>
    </source>
</evidence>
<evidence type="ECO:0000256" key="9">
    <source>
        <dbReference type="ARBA" id="ARBA00023201"/>
    </source>
</evidence>
<gene>
    <name evidence="12" type="ORF">GCM10010347_16970</name>
</gene>
<keyword evidence="2 10" id="KW-0813">Transport</keyword>
<comment type="similarity">
    <text evidence="10">Belongs to the monovalent cation:proton antiporter 1 (CPA1) transporter (TC 2.A.36) family.</text>
</comment>
<protein>
    <submittedName>
        <fullName evidence="12">Na+/H+ antiporter</fullName>
    </submittedName>
</protein>
<dbReference type="Gene3D" id="6.10.140.1330">
    <property type="match status" value="1"/>
</dbReference>
<feature type="transmembrane region" description="Helical" evidence="10">
    <location>
        <begin position="299"/>
        <end position="323"/>
    </location>
</feature>
<dbReference type="PANTHER" id="PTHR10110:SF86">
    <property type="entry name" value="SODIUM_HYDROGEN EXCHANGER 7"/>
    <property type="match status" value="1"/>
</dbReference>
<evidence type="ECO:0000256" key="3">
    <source>
        <dbReference type="ARBA" id="ARBA00022475"/>
    </source>
</evidence>
<keyword evidence="9 10" id="KW-0739">Sodium transport</keyword>
<evidence type="ECO:0000256" key="1">
    <source>
        <dbReference type="ARBA" id="ARBA00004651"/>
    </source>
</evidence>
<feature type="transmembrane region" description="Helical" evidence="10">
    <location>
        <begin position="233"/>
        <end position="250"/>
    </location>
</feature>
<evidence type="ECO:0000256" key="8">
    <source>
        <dbReference type="ARBA" id="ARBA00023136"/>
    </source>
</evidence>
<sequence>MEVLQLVALVAGSAVVAGVARRTPVPAPLLLVAAGLIASYVPGVPSYTLDPHIVLPLLLPPLLYTASMESSYLDLRANVRPIALLSVGYVIFATLAVGYAAYVLVPGLTPPVALVLGAVVAPPDAVAATAIARKLGLPNRITTILQGESLVNDATAITAYKVALAAVVGTGAGWAGGIAEFLLASVGGVGVGLVLMVPIHLLRRRLREPLLQNTLSLLIPFVAYATAERVHASGVLAVVVVALYLGHRNWQVDFATRLQEAAVWKVVSFVLESVVFALIGLQLPVVLKGLAEYEGPRAAWYALAVFLAVVVSRFVWVFPATFLPRVLSERIRRREPETNWKAPVIVGWAGMRGVVSLAIAFSVPMNVPHRNLILFLTFTTVIATLVVQGLTLPPLIRLLRLPPRDVQAETLAEAQAQSEASRAAEDRLDELLAEPRNALPGPLADRLRTVMERRRNAVWERLGEVNPVTGESADDIYRRLAGEMIEAEREVFVALRDRRQIDDEMLRALLRRLDLEEAAAYREESA</sequence>
<feature type="transmembrane region" description="Helical" evidence="10">
    <location>
        <begin position="82"/>
        <end position="105"/>
    </location>
</feature>
<organism evidence="12 13">
    <name type="scientific">Streptomyces cirratus</name>
    <dbReference type="NCBI Taxonomy" id="68187"/>
    <lineage>
        <taxon>Bacteria</taxon>
        <taxon>Bacillati</taxon>
        <taxon>Actinomycetota</taxon>
        <taxon>Actinomycetes</taxon>
        <taxon>Kitasatosporales</taxon>
        <taxon>Streptomycetaceae</taxon>
        <taxon>Streptomyces</taxon>
    </lineage>
</organism>